<evidence type="ECO:0000256" key="3">
    <source>
        <dbReference type="ARBA" id="ARBA00010617"/>
    </source>
</evidence>
<dbReference type="Pfam" id="PF00067">
    <property type="entry name" value="p450"/>
    <property type="match status" value="1"/>
</dbReference>
<dbReference type="STRING" id="1314777.A0A164PGL6"/>
<dbReference type="GO" id="GO:0020037">
    <property type="term" value="F:heme binding"/>
    <property type="evidence" value="ECO:0007669"/>
    <property type="project" value="InterPro"/>
</dbReference>
<dbReference type="InterPro" id="IPR017972">
    <property type="entry name" value="Cyt_P450_CS"/>
</dbReference>
<evidence type="ECO:0000256" key="7">
    <source>
        <dbReference type="ARBA" id="ARBA00023004"/>
    </source>
</evidence>
<dbReference type="InterPro" id="IPR002401">
    <property type="entry name" value="Cyt_P450_E_grp-I"/>
</dbReference>
<dbReference type="SUPFAM" id="SSF48264">
    <property type="entry name" value="Cytochrome P450"/>
    <property type="match status" value="1"/>
</dbReference>
<keyword evidence="8 10" id="KW-0503">Monooxygenase</keyword>
<dbReference type="CDD" id="cd11065">
    <property type="entry name" value="CYP64-like"/>
    <property type="match status" value="1"/>
</dbReference>
<comment type="pathway">
    <text evidence="2">Secondary metabolite biosynthesis.</text>
</comment>
<sequence length="530" mass="59617">MPGVLNVLSPFSSLSTKNVPYYLLLVGPLSFALILAWRRMRSIPLPPGPRGSILLGAKSVLASRKNIWRQYAQWAIEYGPIISFKSNRLTVIVLNSAETIHDLLEARCKIYSDRPGTPIFELTGQSMNSGRISSQHPHFPIHRRIAHEELSGRRMHRHLPSIEENVRILLRNLLLEPRKFRNHLHVCQGSIIMKTVYGYTISSENDYFVDLIEGYHEVVNKTEQKIGLYWVNSYPILKYLPRWMPGAGFQTVVAKSKAKVDEVMSLPFEWAKSEYASGNAYDSFVSSQLSRREAAAPMARSSTEDDHILKNVSGSMYIAGVDTVGSVMTTFVLMMTLNPQIQKIGQEELDRVVGRNRLPHITDREQSPFADAILKEVIRFNPPGPLALPHSVTQDDVYQGMFIPKGSRVVPNVWAVTHDDSVYPDPMKFDPTRSLSSFNSKTIPQPNPSKFVFGFGRRRCPGYELAEAAIFLQAASILLAFNIAKDLDAEKREVTPVVEFTGNFVVAPTDFVCRIEPRFEGVLELLEGSA</sequence>
<keyword evidence="11" id="KW-1133">Transmembrane helix</keyword>
<gene>
    <name evidence="12" type="ORF">SISNIDRAFT_432487</name>
</gene>
<dbReference type="PANTHER" id="PTHR46300:SF7">
    <property type="entry name" value="P450, PUTATIVE (EUROFUNG)-RELATED"/>
    <property type="match status" value="1"/>
</dbReference>
<evidence type="ECO:0000256" key="8">
    <source>
        <dbReference type="ARBA" id="ARBA00023033"/>
    </source>
</evidence>
<comment type="cofactor">
    <cofactor evidence="1 9">
        <name>heme</name>
        <dbReference type="ChEBI" id="CHEBI:30413"/>
    </cofactor>
</comment>
<dbReference type="Gene3D" id="1.10.630.10">
    <property type="entry name" value="Cytochrome P450"/>
    <property type="match status" value="1"/>
</dbReference>
<comment type="similarity">
    <text evidence="3 10">Belongs to the cytochrome P450 family.</text>
</comment>
<organism evidence="12 13">
    <name type="scientific">Sistotremastrum niveocremeum HHB9708</name>
    <dbReference type="NCBI Taxonomy" id="1314777"/>
    <lineage>
        <taxon>Eukaryota</taxon>
        <taxon>Fungi</taxon>
        <taxon>Dikarya</taxon>
        <taxon>Basidiomycota</taxon>
        <taxon>Agaricomycotina</taxon>
        <taxon>Agaricomycetes</taxon>
        <taxon>Sistotremastrales</taxon>
        <taxon>Sistotremastraceae</taxon>
        <taxon>Sertulicium</taxon>
        <taxon>Sertulicium niveocremeum</taxon>
    </lineage>
</organism>
<evidence type="ECO:0000256" key="1">
    <source>
        <dbReference type="ARBA" id="ARBA00001971"/>
    </source>
</evidence>
<keyword evidence="11" id="KW-0812">Transmembrane</keyword>
<keyword evidence="13" id="KW-1185">Reference proteome</keyword>
<evidence type="ECO:0000313" key="13">
    <source>
        <dbReference type="Proteomes" id="UP000076722"/>
    </source>
</evidence>
<dbReference type="GO" id="GO:0005506">
    <property type="term" value="F:iron ion binding"/>
    <property type="evidence" value="ECO:0007669"/>
    <property type="project" value="InterPro"/>
</dbReference>
<dbReference type="InterPro" id="IPR036396">
    <property type="entry name" value="Cyt_P450_sf"/>
</dbReference>
<keyword evidence="6 10" id="KW-0560">Oxidoreductase</keyword>
<dbReference type="InterPro" id="IPR050364">
    <property type="entry name" value="Cytochrome_P450_fung"/>
</dbReference>
<dbReference type="PRINTS" id="PR00385">
    <property type="entry name" value="P450"/>
</dbReference>
<keyword evidence="11" id="KW-0472">Membrane</keyword>
<dbReference type="PANTHER" id="PTHR46300">
    <property type="entry name" value="P450, PUTATIVE (EUROFUNG)-RELATED-RELATED"/>
    <property type="match status" value="1"/>
</dbReference>
<evidence type="ECO:0000256" key="2">
    <source>
        <dbReference type="ARBA" id="ARBA00005179"/>
    </source>
</evidence>
<feature type="binding site" description="axial binding residue" evidence="9">
    <location>
        <position position="460"/>
    </location>
    <ligand>
        <name>heme</name>
        <dbReference type="ChEBI" id="CHEBI:30413"/>
    </ligand>
    <ligandPart>
        <name>Fe</name>
        <dbReference type="ChEBI" id="CHEBI:18248"/>
    </ligandPart>
</feature>
<evidence type="ECO:0000256" key="6">
    <source>
        <dbReference type="ARBA" id="ARBA00023002"/>
    </source>
</evidence>
<dbReference type="EMBL" id="KV419434">
    <property type="protein sequence ID" value="KZS88708.1"/>
    <property type="molecule type" value="Genomic_DNA"/>
</dbReference>
<evidence type="ECO:0000313" key="12">
    <source>
        <dbReference type="EMBL" id="KZS88708.1"/>
    </source>
</evidence>
<keyword evidence="5 9" id="KW-0479">Metal-binding</keyword>
<reference evidence="12 13" key="1">
    <citation type="journal article" date="2016" name="Mol. Biol. Evol.">
        <title>Comparative Genomics of Early-Diverging Mushroom-Forming Fungi Provides Insights into the Origins of Lignocellulose Decay Capabilities.</title>
        <authorList>
            <person name="Nagy L.G."/>
            <person name="Riley R."/>
            <person name="Tritt A."/>
            <person name="Adam C."/>
            <person name="Daum C."/>
            <person name="Floudas D."/>
            <person name="Sun H."/>
            <person name="Yadav J.S."/>
            <person name="Pangilinan J."/>
            <person name="Larsson K.H."/>
            <person name="Matsuura K."/>
            <person name="Barry K."/>
            <person name="Labutti K."/>
            <person name="Kuo R."/>
            <person name="Ohm R.A."/>
            <person name="Bhattacharya S.S."/>
            <person name="Shirouzu T."/>
            <person name="Yoshinaga Y."/>
            <person name="Martin F.M."/>
            <person name="Grigoriev I.V."/>
            <person name="Hibbett D.S."/>
        </authorList>
    </citation>
    <scope>NUCLEOTIDE SEQUENCE [LARGE SCALE GENOMIC DNA]</scope>
    <source>
        <strain evidence="12 13">HHB9708</strain>
    </source>
</reference>
<dbReference type="GO" id="GO:0004497">
    <property type="term" value="F:monooxygenase activity"/>
    <property type="evidence" value="ECO:0007669"/>
    <property type="project" value="UniProtKB-KW"/>
</dbReference>
<evidence type="ECO:0000256" key="9">
    <source>
        <dbReference type="PIRSR" id="PIRSR602401-1"/>
    </source>
</evidence>
<dbReference type="AlphaFoldDB" id="A0A164PGL6"/>
<evidence type="ECO:0000256" key="5">
    <source>
        <dbReference type="ARBA" id="ARBA00022723"/>
    </source>
</evidence>
<evidence type="ECO:0000256" key="4">
    <source>
        <dbReference type="ARBA" id="ARBA00022617"/>
    </source>
</evidence>
<dbReference type="PRINTS" id="PR00463">
    <property type="entry name" value="EP450I"/>
</dbReference>
<evidence type="ECO:0000256" key="10">
    <source>
        <dbReference type="RuleBase" id="RU000461"/>
    </source>
</evidence>
<feature type="transmembrane region" description="Helical" evidence="11">
    <location>
        <begin position="20"/>
        <end position="37"/>
    </location>
</feature>
<dbReference type="Proteomes" id="UP000076722">
    <property type="component" value="Unassembled WGS sequence"/>
</dbReference>
<dbReference type="InterPro" id="IPR001128">
    <property type="entry name" value="Cyt_P450"/>
</dbReference>
<proteinExistence type="inferred from homology"/>
<dbReference type="GO" id="GO:0016705">
    <property type="term" value="F:oxidoreductase activity, acting on paired donors, with incorporation or reduction of molecular oxygen"/>
    <property type="evidence" value="ECO:0007669"/>
    <property type="project" value="InterPro"/>
</dbReference>
<name>A0A164PGL6_9AGAM</name>
<dbReference type="OrthoDB" id="2789670at2759"/>
<dbReference type="PROSITE" id="PS00086">
    <property type="entry name" value="CYTOCHROME_P450"/>
    <property type="match status" value="1"/>
</dbReference>
<keyword evidence="7 9" id="KW-0408">Iron</keyword>
<protein>
    <submittedName>
        <fullName evidence="12">Cytochrome P450</fullName>
    </submittedName>
</protein>
<keyword evidence="4 9" id="KW-0349">Heme</keyword>
<accession>A0A164PGL6</accession>
<evidence type="ECO:0000256" key="11">
    <source>
        <dbReference type="SAM" id="Phobius"/>
    </source>
</evidence>